<keyword evidence="3" id="KW-0805">Transcription regulation</keyword>
<dbReference type="Pfam" id="PF00392">
    <property type="entry name" value="GntR"/>
    <property type="match status" value="1"/>
</dbReference>
<evidence type="ECO:0000256" key="5">
    <source>
        <dbReference type="ARBA" id="ARBA00023163"/>
    </source>
</evidence>
<evidence type="ECO:0000256" key="2">
    <source>
        <dbReference type="ARBA" id="ARBA00022898"/>
    </source>
</evidence>
<keyword evidence="4" id="KW-0238">DNA-binding</keyword>
<dbReference type="GO" id="GO:0030170">
    <property type="term" value="F:pyridoxal phosphate binding"/>
    <property type="evidence" value="ECO:0007669"/>
    <property type="project" value="InterPro"/>
</dbReference>
<dbReference type="Gene3D" id="1.10.10.10">
    <property type="entry name" value="Winged helix-like DNA-binding domain superfamily/Winged helix DNA-binding domain"/>
    <property type="match status" value="1"/>
</dbReference>
<dbReference type="GO" id="GO:0003700">
    <property type="term" value="F:DNA-binding transcription factor activity"/>
    <property type="evidence" value="ECO:0007669"/>
    <property type="project" value="InterPro"/>
</dbReference>
<keyword evidence="2" id="KW-0663">Pyridoxal phosphate</keyword>
<dbReference type="Gene3D" id="3.40.640.10">
    <property type="entry name" value="Type I PLP-dependent aspartate aminotransferase-like (Major domain)"/>
    <property type="match status" value="1"/>
</dbReference>
<feature type="domain" description="HTH gntR-type" evidence="6">
    <location>
        <begin position="12"/>
        <end position="80"/>
    </location>
</feature>
<dbReference type="InterPro" id="IPR036388">
    <property type="entry name" value="WH-like_DNA-bd_sf"/>
</dbReference>
<dbReference type="SUPFAM" id="SSF53383">
    <property type="entry name" value="PLP-dependent transferases"/>
    <property type="match status" value="1"/>
</dbReference>
<protein>
    <submittedName>
        <fullName evidence="7">GntR family transcriptional regulator/MocR family aminotransferase</fullName>
    </submittedName>
</protein>
<sequence length="476" mass="52104">MMELHIDRDGPDGLSEQIYQQIRTAILDGRLRPGDPLPSTREAARQLGISRTTIASAYDLLSAEGLVGGRVGAGTFVRTSGPHPCGVPETRHGSPLRPRTIWDTVAIPTHLSEEPEFDFRAGLPDARLFPYQTWRRLITRELRTSAVRAGIVGEPAGHQGLREAIARHVGVSRAVRADPADIVVTNGSQQALDLIVRVLLRPGDRVAIENPGYPLHRNLLATSGMNVAPVPVDAEGLVVEALPDDCRLVIVTPSHQLPLGVRMSLPRRLALLAWAAAHDAAIVEDDYDSEFRFAGPPLETLHALDRSGRVIYLGTFSKVMLITLRLGFCVVPAELRQAMRAAKHLADWFTPVPVQAALAGFIDEGLLAQHIRRMHKIYGERHRRIAAAIHRDFTPWLEPIPSAAGLHQTAWLRSGAADELFPAILEARKHGVGIFTVRMFAAPGTDFRNGLLFGYGSIRAESIDGGLRIIRNGLVR</sequence>
<organism evidence="7 8">
    <name type="scientific">Nonomuraea soli</name>
    <dbReference type="NCBI Taxonomy" id="1032476"/>
    <lineage>
        <taxon>Bacteria</taxon>
        <taxon>Bacillati</taxon>
        <taxon>Actinomycetota</taxon>
        <taxon>Actinomycetes</taxon>
        <taxon>Streptosporangiales</taxon>
        <taxon>Streptosporangiaceae</taxon>
        <taxon>Nonomuraea</taxon>
    </lineage>
</organism>
<dbReference type="InterPro" id="IPR004839">
    <property type="entry name" value="Aminotransferase_I/II_large"/>
</dbReference>
<keyword evidence="7" id="KW-0808">Transferase</keyword>
<keyword evidence="8" id="KW-1185">Reference proteome</keyword>
<dbReference type="SUPFAM" id="SSF46785">
    <property type="entry name" value="Winged helix' DNA-binding domain"/>
    <property type="match status" value="1"/>
</dbReference>
<dbReference type="CDD" id="cd07377">
    <property type="entry name" value="WHTH_GntR"/>
    <property type="match status" value="1"/>
</dbReference>
<dbReference type="GO" id="GO:0003677">
    <property type="term" value="F:DNA binding"/>
    <property type="evidence" value="ECO:0007669"/>
    <property type="project" value="UniProtKB-KW"/>
</dbReference>
<keyword evidence="7" id="KW-0032">Aminotransferase</keyword>
<gene>
    <name evidence="7" type="ORF">HNR30_009025</name>
</gene>
<dbReference type="PRINTS" id="PR00035">
    <property type="entry name" value="HTHGNTR"/>
</dbReference>
<dbReference type="InterPro" id="IPR051446">
    <property type="entry name" value="HTH_trans_reg/aminotransferase"/>
</dbReference>
<dbReference type="InterPro" id="IPR036390">
    <property type="entry name" value="WH_DNA-bd_sf"/>
</dbReference>
<reference evidence="7 8" key="1">
    <citation type="submission" date="2020-07" db="EMBL/GenBank/DDBJ databases">
        <title>Genomic Encyclopedia of Type Strains, Phase IV (KMG-IV): sequencing the most valuable type-strain genomes for metagenomic binning, comparative biology and taxonomic classification.</title>
        <authorList>
            <person name="Goeker M."/>
        </authorList>
    </citation>
    <scope>NUCLEOTIDE SEQUENCE [LARGE SCALE GENOMIC DNA]</scope>
    <source>
        <strain evidence="7 8">DSM 45533</strain>
    </source>
</reference>
<dbReference type="PROSITE" id="PS50949">
    <property type="entry name" value="HTH_GNTR"/>
    <property type="match status" value="1"/>
</dbReference>
<accession>A0A7W0HVW5</accession>
<evidence type="ECO:0000259" key="6">
    <source>
        <dbReference type="PROSITE" id="PS50949"/>
    </source>
</evidence>
<dbReference type="InterPro" id="IPR000524">
    <property type="entry name" value="Tscrpt_reg_HTH_GntR"/>
</dbReference>
<comment type="caution">
    <text evidence="7">The sequence shown here is derived from an EMBL/GenBank/DDBJ whole genome shotgun (WGS) entry which is preliminary data.</text>
</comment>
<evidence type="ECO:0000256" key="3">
    <source>
        <dbReference type="ARBA" id="ARBA00023015"/>
    </source>
</evidence>
<evidence type="ECO:0000313" key="7">
    <source>
        <dbReference type="EMBL" id="MBA2897623.1"/>
    </source>
</evidence>
<evidence type="ECO:0000256" key="4">
    <source>
        <dbReference type="ARBA" id="ARBA00023125"/>
    </source>
</evidence>
<dbReference type="Pfam" id="PF00155">
    <property type="entry name" value="Aminotran_1_2"/>
    <property type="match status" value="1"/>
</dbReference>
<dbReference type="InterPro" id="IPR015424">
    <property type="entry name" value="PyrdxlP-dep_Trfase"/>
</dbReference>
<dbReference type="Proteomes" id="UP000530928">
    <property type="component" value="Unassembled WGS sequence"/>
</dbReference>
<comment type="similarity">
    <text evidence="1">In the C-terminal section; belongs to the class-I pyridoxal-phosphate-dependent aminotransferase family.</text>
</comment>
<dbReference type="PANTHER" id="PTHR46577">
    <property type="entry name" value="HTH-TYPE TRANSCRIPTIONAL REGULATORY PROTEIN GABR"/>
    <property type="match status" value="1"/>
</dbReference>
<evidence type="ECO:0000256" key="1">
    <source>
        <dbReference type="ARBA" id="ARBA00005384"/>
    </source>
</evidence>
<proteinExistence type="inferred from homology"/>
<dbReference type="EMBL" id="JACDUR010000012">
    <property type="protein sequence ID" value="MBA2897623.1"/>
    <property type="molecule type" value="Genomic_DNA"/>
</dbReference>
<dbReference type="InterPro" id="IPR015421">
    <property type="entry name" value="PyrdxlP-dep_Trfase_major"/>
</dbReference>
<dbReference type="GO" id="GO:0008483">
    <property type="term" value="F:transaminase activity"/>
    <property type="evidence" value="ECO:0007669"/>
    <property type="project" value="UniProtKB-KW"/>
</dbReference>
<dbReference type="CDD" id="cd00609">
    <property type="entry name" value="AAT_like"/>
    <property type="match status" value="1"/>
</dbReference>
<dbReference type="SMART" id="SM00345">
    <property type="entry name" value="HTH_GNTR"/>
    <property type="match status" value="1"/>
</dbReference>
<evidence type="ECO:0000313" key="8">
    <source>
        <dbReference type="Proteomes" id="UP000530928"/>
    </source>
</evidence>
<keyword evidence="5" id="KW-0804">Transcription</keyword>
<dbReference type="AlphaFoldDB" id="A0A7W0HVW5"/>
<dbReference type="PANTHER" id="PTHR46577:SF1">
    <property type="entry name" value="HTH-TYPE TRANSCRIPTIONAL REGULATORY PROTEIN GABR"/>
    <property type="match status" value="1"/>
</dbReference>
<name>A0A7W0HVW5_9ACTN</name>